<keyword evidence="1" id="KW-1133">Transmembrane helix</keyword>
<dbReference type="Gene3D" id="3.40.50.1110">
    <property type="entry name" value="SGNH hydrolase"/>
    <property type="match status" value="1"/>
</dbReference>
<proteinExistence type="predicted"/>
<evidence type="ECO:0000256" key="1">
    <source>
        <dbReference type="SAM" id="Phobius"/>
    </source>
</evidence>
<dbReference type="Proteomes" id="UP000246018">
    <property type="component" value="Unassembled WGS sequence"/>
</dbReference>
<evidence type="ECO:0000313" key="3">
    <source>
        <dbReference type="EMBL" id="PVG84356.1"/>
    </source>
</evidence>
<dbReference type="Pfam" id="PF13472">
    <property type="entry name" value="Lipase_GDSL_2"/>
    <property type="match status" value="1"/>
</dbReference>
<protein>
    <recommendedName>
        <fullName evidence="2">SGNH hydrolase-type esterase domain-containing protein</fullName>
    </recommendedName>
</protein>
<accession>A0A2T8FF71</accession>
<comment type="caution">
    <text evidence="3">The sequence shown here is derived from an EMBL/GenBank/DDBJ whole genome shotgun (WGS) entry which is preliminary data.</text>
</comment>
<keyword evidence="1" id="KW-0472">Membrane</keyword>
<keyword evidence="4" id="KW-1185">Reference proteome</keyword>
<dbReference type="CDD" id="cd00229">
    <property type="entry name" value="SGNH_hydrolase"/>
    <property type="match status" value="1"/>
</dbReference>
<sequence>MPDSPAGGADRTDHGRVTVTWRWGHRSTTASVVVALLVVSVLVQLGTAHLSRARAAEQSRCARHAADADRRAALVTGSGRRVVVIGDSWSVGLGLRDLSASWPTRLPGEVHVAGFSGSGFSRTASPCGDRSYAARARRVVADADLVVVEGGLNDHDRSTAAITVGFLRLMRALAGLGQEVVVVGPAPAPARRSAVPRVDHLLAALSGAHGVRYVSAADWELPYLPDRLHLTAEGHARFGELVAEQLG</sequence>
<dbReference type="AlphaFoldDB" id="A0A2T8FF71"/>
<name>A0A2T8FF71_9ACTN</name>
<keyword evidence="1" id="KW-0812">Transmembrane</keyword>
<evidence type="ECO:0000259" key="2">
    <source>
        <dbReference type="Pfam" id="PF13472"/>
    </source>
</evidence>
<evidence type="ECO:0000313" key="4">
    <source>
        <dbReference type="Proteomes" id="UP000246018"/>
    </source>
</evidence>
<feature type="domain" description="SGNH hydrolase-type esterase" evidence="2">
    <location>
        <begin position="84"/>
        <end position="237"/>
    </location>
</feature>
<organism evidence="3 4">
    <name type="scientific">Nocardioides gansuensis</name>
    <dbReference type="NCBI Taxonomy" id="2138300"/>
    <lineage>
        <taxon>Bacteria</taxon>
        <taxon>Bacillati</taxon>
        <taxon>Actinomycetota</taxon>
        <taxon>Actinomycetes</taxon>
        <taxon>Propionibacteriales</taxon>
        <taxon>Nocardioidaceae</taxon>
        <taxon>Nocardioides</taxon>
    </lineage>
</organism>
<reference evidence="3 4" key="1">
    <citation type="submission" date="2018-04" db="EMBL/GenBank/DDBJ databases">
        <title>Genome of Nocardioides gansuensis WSJ-1.</title>
        <authorList>
            <person name="Wu S."/>
            <person name="Wang G."/>
        </authorList>
    </citation>
    <scope>NUCLEOTIDE SEQUENCE [LARGE SCALE GENOMIC DNA]</scope>
    <source>
        <strain evidence="3 4">WSJ-1</strain>
    </source>
</reference>
<dbReference type="OrthoDB" id="3786280at2"/>
<dbReference type="InterPro" id="IPR036514">
    <property type="entry name" value="SGNH_hydro_sf"/>
</dbReference>
<gene>
    <name evidence="3" type="ORF">DDE18_01660</name>
</gene>
<dbReference type="InterPro" id="IPR013830">
    <property type="entry name" value="SGNH_hydro"/>
</dbReference>
<dbReference type="EMBL" id="QDGZ01000001">
    <property type="protein sequence ID" value="PVG84356.1"/>
    <property type="molecule type" value="Genomic_DNA"/>
</dbReference>
<feature type="transmembrane region" description="Helical" evidence="1">
    <location>
        <begin position="30"/>
        <end position="50"/>
    </location>
</feature>
<dbReference type="SUPFAM" id="SSF52266">
    <property type="entry name" value="SGNH hydrolase"/>
    <property type="match status" value="1"/>
</dbReference>